<evidence type="ECO:0000256" key="2">
    <source>
        <dbReference type="ARBA" id="ARBA00022801"/>
    </source>
</evidence>
<dbReference type="CDD" id="cd03884">
    <property type="entry name" value="M20_bAS"/>
    <property type="match status" value="1"/>
</dbReference>
<dbReference type="InterPro" id="IPR010158">
    <property type="entry name" value="Amidase_Cbmase"/>
</dbReference>
<dbReference type="InterPro" id="IPR002933">
    <property type="entry name" value="Peptidase_M20"/>
</dbReference>
<dbReference type="GO" id="GO:0046872">
    <property type="term" value="F:metal ion binding"/>
    <property type="evidence" value="ECO:0007669"/>
    <property type="project" value="UniProtKB-KW"/>
</dbReference>
<evidence type="ECO:0000256" key="1">
    <source>
        <dbReference type="ARBA" id="ARBA00006153"/>
    </source>
</evidence>
<dbReference type="NCBIfam" id="NF006771">
    <property type="entry name" value="PRK09290.1-5"/>
    <property type="match status" value="1"/>
</dbReference>
<keyword evidence="6" id="KW-1185">Reference proteome</keyword>
<dbReference type="SUPFAM" id="SSF53187">
    <property type="entry name" value="Zn-dependent exopeptidases"/>
    <property type="match status" value="1"/>
</dbReference>
<comment type="similarity">
    <text evidence="1">Belongs to the peptidase M20 family.</text>
</comment>
<keyword evidence="3" id="KW-0862">Zinc</keyword>
<evidence type="ECO:0000313" key="6">
    <source>
        <dbReference type="Proteomes" id="UP000183410"/>
    </source>
</evidence>
<evidence type="ECO:0000256" key="3">
    <source>
        <dbReference type="PIRSR" id="PIRSR001235-1"/>
    </source>
</evidence>
<comment type="cofactor">
    <cofactor evidence="3">
        <name>Zn(2+)</name>
        <dbReference type="ChEBI" id="CHEBI:29105"/>
    </cofactor>
    <text evidence="3">Binds 2 Zn(2+) ions per subunit.</text>
</comment>
<feature type="binding site" evidence="4">
    <location>
        <position position="311"/>
    </location>
    <ligand>
        <name>allantoate</name>
        <dbReference type="ChEBI" id="CHEBI:17536"/>
    </ligand>
</feature>
<feature type="binding site" evidence="4">
    <location>
        <position position="298"/>
    </location>
    <ligand>
        <name>allantoate</name>
        <dbReference type="ChEBI" id="CHEBI:17536"/>
    </ligand>
</feature>
<dbReference type="Pfam" id="PF01546">
    <property type="entry name" value="Peptidase_M20"/>
    <property type="match status" value="1"/>
</dbReference>
<feature type="binding site" evidence="3">
    <location>
        <position position="141"/>
    </location>
    <ligand>
        <name>Zn(2+)</name>
        <dbReference type="ChEBI" id="CHEBI:29105"/>
        <label>2</label>
    </ligand>
</feature>
<gene>
    <name evidence="5" type="ORF">SAMN04487969_12046</name>
</gene>
<feature type="binding site" evidence="3">
    <location>
        <position position="213"/>
    </location>
    <ligand>
        <name>Zn(2+)</name>
        <dbReference type="ChEBI" id="CHEBI:29105"/>
        <label>1</label>
    </ligand>
</feature>
<dbReference type="Proteomes" id="UP000183410">
    <property type="component" value="Unassembled WGS sequence"/>
</dbReference>
<dbReference type="PANTHER" id="PTHR32494">
    <property type="entry name" value="ALLANTOATE DEIMINASE-RELATED"/>
    <property type="match status" value="1"/>
</dbReference>
<dbReference type="PANTHER" id="PTHR32494:SF5">
    <property type="entry name" value="ALLANTOATE AMIDOHYDROLASE"/>
    <property type="match status" value="1"/>
</dbReference>
<proteinExistence type="inferred from homology"/>
<dbReference type="InterPro" id="IPR036264">
    <property type="entry name" value="Bact_exopeptidase_dim_dom"/>
</dbReference>
<evidence type="ECO:0000313" key="5">
    <source>
        <dbReference type="EMBL" id="SFF25086.1"/>
    </source>
</evidence>
<protein>
    <submittedName>
        <fullName evidence="5">Allantoate deiminase</fullName>
    </submittedName>
</protein>
<dbReference type="RefSeq" id="WP_046229586.1">
    <property type="nucleotide sequence ID" value="NZ_FONN01000020.1"/>
</dbReference>
<feature type="binding site" evidence="4">
    <location>
        <position position="238"/>
    </location>
    <ligand>
        <name>allantoate</name>
        <dbReference type="ChEBI" id="CHEBI:17536"/>
    </ligand>
</feature>
<dbReference type="EMBL" id="FONN01000020">
    <property type="protein sequence ID" value="SFF25086.1"/>
    <property type="molecule type" value="Genomic_DNA"/>
</dbReference>
<evidence type="ECO:0000256" key="4">
    <source>
        <dbReference type="PIRSR" id="PIRSR001235-2"/>
    </source>
</evidence>
<organism evidence="5 6">
    <name type="scientific">Paenibacillus algorifonticola</name>
    <dbReference type="NCBI Taxonomy" id="684063"/>
    <lineage>
        <taxon>Bacteria</taxon>
        <taxon>Bacillati</taxon>
        <taxon>Bacillota</taxon>
        <taxon>Bacilli</taxon>
        <taxon>Bacillales</taxon>
        <taxon>Paenibacillaceae</taxon>
        <taxon>Paenibacillus</taxon>
    </lineage>
</organism>
<feature type="binding site" evidence="3">
    <location>
        <position position="95"/>
    </location>
    <ligand>
        <name>Zn(2+)</name>
        <dbReference type="ChEBI" id="CHEBI:29105"/>
        <label>1</label>
    </ligand>
</feature>
<dbReference type="Gene3D" id="3.30.70.360">
    <property type="match status" value="1"/>
</dbReference>
<sequence length="437" mass="47311">MSSSGLGIIEERGALISSLAEDLEQLLEWLSGYGKQESGGVTRLLYSEAWKEAQQALAERMRVSGLVPSFDQVGNLYGRLEGTGVALSSILTGSHVDTVKNGGLYDGAFGIAAGIVALDYLKKHFGAPRRSLEVVSFCEEEGSRFPIAYWGSGSVTGRFKLEDAAGVADMDGVRLEDAMRQAGFGAEGSHAGRGAAGPSKAERRDIAAFVEIHVEQGIVLEREQLQIGVVEAIVGQQRYTVTVTGEANHAGTTPMVWRKDAMRGASKMINWLLDAAAQQGAPLVATAGYMEVRPNVTNVIPREVAFTVDVRHTDERALELFCSRFRCCFEEIAASLGLGLHIKHWMDTSPVYMDEQLTRQVEQICERNGIAHRRMVSGAGHDVQELQSICPSAMIFVPSRAGISHSPLEHTDSLQLAEGTVVLIELLYQLAYGEGSL</sequence>
<dbReference type="AlphaFoldDB" id="A0A1I2H8M5"/>
<feature type="binding site" evidence="3">
    <location>
        <position position="106"/>
    </location>
    <ligand>
        <name>Zn(2+)</name>
        <dbReference type="ChEBI" id="CHEBI:29105"/>
        <label>1</label>
    </ligand>
</feature>
<dbReference type="NCBIfam" id="TIGR01879">
    <property type="entry name" value="hydantase"/>
    <property type="match status" value="1"/>
</dbReference>
<name>A0A1I2H8M5_9BACL</name>
<dbReference type="NCBIfam" id="NF006768">
    <property type="entry name" value="PRK09290.1-1"/>
    <property type="match status" value="1"/>
</dbReference>
<reference evidence="6" key="1">
    <citation type="submission" date="2016-10" db="EMBL/GenBank/DDBJ databases">
        <authorList>
            <person name="Varghese N."/>
            <person name="Submissions S."/>
        </authorList>
    </citation>
    <scope>NUCLEOTIDE SEQUENCE [LARGE SCALE GENOMIC DNA]</scope>
    <source>
        <strain evidence="6">CGMCC 1.10223</strain>
    </source>
</reference>
<dbReference type="Gene3D" id="3.40.630.10">
    <property type="entry name" value="Zn peptidases"/>
    <property type="match status" value="1"/>
</dbReference>
<accession>A0A1I2H8M5</accession>
<keyword evidence="2" id="KW-0378">Hydrolase</keyword>
<feature type="binding site" evidence="3">
    <location>
        <position position="405"/>
    </location>
    <ligand>
        <name>Zn(2+)</name>
        <dbReference type="ChEBI" id="CHEBI:29105"/>
        <label>2</label>
    </ligand>
</feature>
<dbReference type="SUPFAM" id="SSF55031">
    <property type="entry name" value="Bacterial exopeptidase dimerisation domain"/>
    <property type="match status" value="1"/>
</dbReference>
<keyword evidence="3" id="KW-0479">Metal-binding</keyword>
<feature type="binding site" evidence="3">
    <location>
        <position position="106"/>
    </location>
    <ligand>
        <name>Zn(2+)</name>
        <dbReference type="ChEBI" id="CHEBI:29105"/>
        <label>2</label>
    </ligand>
</feature>
<dbReference type="PIRSF" id="PIRSF001235">
    <property type="entry name" value="Amidase_carbamoylase"/>
    <property type="match status" value="1"/>
</dbReference>
<dbReference type="GO" id="GO:0016813">
    <property type="term" value="F:hydrolase activity, acting on carbon-nitrogen (but not peptide) bonds, in linear amidines"/>
    <property type="evidence" value="ECO:0007669"/>
    <property type="project" value="InterPro"/>
</dbReference>